<protein>
    <submittedName>
        <fullName evidence="3">Uncharacterized protein LOC108556783</fullName>
    </submittedName>
</protein>
<dbReference type="RefSeq" id="XP_017768538.1">
    <property type="nucleotide sequence ID" value="XM_017913049.1"/>
</dbReference>
<name>A0ABM1M1T8_NICVS</name>
<sequence>MGVVAQERINSMRTGELTKWISKVKSKKRVNRSNGDCNLYIHAVLANALAVAEVTLSEKRRERQMRWYNKRSEMALDMLIASASNQLSPTTDSCVPQPPTTPPPMQPPLPASVLVYKDSEELSSLDNFMNQLKKVKCVPRFAQQ</sequence>
<dbReference type="GeneID" id="108556783"/>
<evidence type="ECO:0000313" key="2">
    <source>
        <dbReference type="Proteomes" id="UP000695000"/>
    </source>
</evidence>
<feature type="compositionally biased region" description="Pro residues" evidence="1">
    <location>
        <begin position="96"/>
        <end position="109"/>
    </location>
</feature>
<accession>A0ABM1M1T8</accession>
<keyword evidence="2" id="KW-1185">Reference proteome</keyword>
<dbReference type="Proteomes" id="UP000695000">
    <property type="component" value="Unplaced"/>
</dbReference>
<gene>
    <name evidence="3" type="primary">LOC108556783</name>
</gene>
<reference evidence="3" key="1">
    <citation type="submission" date="2025-08" db="UniProtKB">
        <authorList>
            <consortium name="RefSeq"/>
        </authorList>
    </citation>
    <scope>IDENTIFICATION</scope>
    <source>
        <tissue evidence="3">Whole Larva</tissue>
    </source>
</reference>
<evidence type="ECO:0000313" key="3">
    <source>
        <dbReference type="RefSeq" id="XP_017768538.1"/>
    </source>
</evidence>
<proteinExistence type="predicted"/>
<evidence type="ECO:0000256" key="1">
    <source>
        <dbReference type="SAM" id="MobiDB-lite"/>
    </source>
</evidence>
<feature type="region of interest" description="Disordered" evidence="1">
    <location>
        <begin position="87"/>
        <end position="109"/>
    </location>
</feature>
<organism evidence="2 3">
    <name type="scientific">Nicrophorus vespilloides</name>
    <name type="common">Boreal carrion beetle</name>
    <dbReference type="NCBI Taxonomy" id="110193"/>
    <lineage>
        <taxon>Eukaryota</taxon>
        <taxon>Metazoa</taxon>
        <taxon>Ecdysozoa</taxon>
        <taxon>Arthropoda</taxon>
        <taxon>Hexapoda</taxon>
        <taxon>Insecta</taxon>
        <taxon>Pterygota</taxon>
        <taxon>Neoptera</taxon>
        <taxon>Endopterygota</taxon>
        <taxon>Coleoptera</taxon>
        <taxon>Polyphaga</taxon>
        <taxon>Staphyliniformia</taxon>
        <taxon>Silphidae</taxon>
        <taxon>Nicrophorinae</taxon>
        <taxon>Nicrophorus</taxon>
    </lineage>
</organism>